<reference evidence="2 3" key="1">
    <citation type="submission" date="2019-12" db="EMBL/GenBank/DDBJ databases">
        <title>Draft genome sequence of Pseudomonas otitidis recovered from a chicken carcass.</title>
        <authorList>
            <person name="Vieira T.R."/>
            <person name="Oliviera E.F.C."/>
            <person name="Silva N.M.V."/>
            <person name="Sambrano G.E."/>
            <person name="Cibulski S.P."/>
            <person name="Cardoso M.R.I."/>
        </authorList>
    </citation>
    <scope>NUCLEOTIDE SEQUENCE [LARGE SCALE GENOMIC DNA]</scope>
    <source>
        <strain evidence="2 3">25_K</strain>
    </source>
</reference>
<dbReference type="InterPro" id="IPR051531">
    <property type="entry name" value="N-acetyltransferase"/>
</dbReference>
<keyword evidence="2" id="KW-0808">Transferase</keyword>
<dbReference type="Pfam" id="PF13302">
    <property type="entry name" value="Acetyltransf_3"/>
    <property type="match status" value="1"/>
</dbReference>
<organism evidence="2 3">
    <name type="scientific">Metapseudomonas otitidis</name>
    <dbReference type="NCBI Taxonomy" id="319939"/>
    <lineage>
        <taxon>Bacteria</taxon>
        <taxon>Pseudomonadati</taxon>
        <taxon>Pseudomonadota</taxon>
        <taxon>Gammaproteobacteria</taxon>
        <taxon>Pseudomonadales</taxon>
        <taxon>Pseudomonadaceae</taxon>
        <taxon>Metapseudomonas</taxon>
    </lineage>
</organism>
<evidence type="ECO:0000259" key="1">
    <source>
        <dbReference type="PROSITE" id="PS51186"/>
    </source>
</evidence>
<name>A0A7X3KS56_9GAMM</name>
<feature type="domain" description="N-acetyltransferase" evidence="1">
    <location>
        <begin position="16"/>
        <end position="169"/>
    </location>
</feature>
<dbReference type="SUPFAM" id="SSF55729">
    <property type="entry name" value="Acyl-CoA N-acyltransferases (Nat)"/>
    <property type="match status" value="1"/>
</dbReference>
<evidence type="ECO:0000313" key="2">
    <source>
        <dbReference type="EMBL" id="MWK55146.1"/>
    </source>
</evidence>
<evidence type="ECO:0000313" key="3">
    <source>
        <dbReference type="Proteomes" id="UP000461288"/>
    </source>
</evidence>
<proteinExistence type="predicted"/>
<protein>
    <submittedName>
        <fullName evidence="2">GNAT family N-acetyltransferase</fullName>
    </submittedName>
</protein>
<dbReference type="InterPro" id="IPR016181">
    <property type="entry name" value="Acyl_CoA_acyltransferase"/>
</dbReference>
<dbReference type="RefSeq" id="WP_160479988.1">
    <property type="nucleotide sequence ID" value="NZ_CP126342.1"/>
</dbReference>
<dbReference type="GO" id="GO:0016747">
    <property type="term" value="F:acyltransferase activity, transferring groups other than amino-acyl groups"/>
    <property type="evidence" value="ECO:0007669"/>
    <property type="project" value="InterPro"/>
</dbReference>
<dbReference type="PANTHER" id="PTHR43792">
    <property type="entry name" value="GNAT FAMILY, PUTATIVE (AFU_ORTHOLOGUE AFUA_3G00765)-RELATED-RELATED"/>
    <property type="match status" value="1"/>
</dbReference>
<dbReference type="EMBL" id="WTFN01000006">
    <property type="protein sequence ID" value="MWK55146.1"/>
    <property type="molecule type" value="Genomic_DNA"/>
</dbReference>
<gene>
    <name evidence="2" type="ORF">GO594_04105</name>
</gene>
<accession>A0A7X3KS56</accession>
<dbReference type="Proteomes" id="UP000461288">
    <property type="component" value="Unassembled WGS sequence"/>
</dbReference>
<dbReference type="AlphaFoldDB" id="A0A7X3KS56"/>
<dbReference type="InterPro" id="IPR000182">
    <property type="entry name" value="GNAT_dom"/>
</dbReference>
<comment type="caution">
    <text evidence="2">The sequence shown here is derived from an EMBL/GenBank/DDBJ whole genome shotgun (WGS) entry which is preliminary data.</text>
</comment>
<dbReference type="Gene3D" id="3.40.630.30">
    <property type="match status" value="1"/>
</dbReference>
<dbReference type="PROSITE" id="PS51186">
    <property type="entry name" value="GNAT"/>
    <property type="match status" value="1"/>
</dbReference>
<sequence>MPSPLTCDETSVHSRIRLTPLCPADAADLVRLYTDPVVRAYLGGPLSKEAAVKRAELEVGAHREAPLWVIRTQRAGQFAGVVSFDQHHDGVDIEVSYELLPEHFGKGYATEALTLALHYGKNVMGLRRVIAETQSRNLASIRLLKRIGMTLERELTRFNEPQSIYAITW</sequence>
<dbReference type="PANTHER" id="PTHR43792:SF1">
    <property type="entry name" value="N-ACETYLTRANSFERASE DOMAIN-CONTAINING PROTEIN"/>
    <property type="match status" value="1"/>
</dbReference>